<gene>
    <name evidence="5" type="ORF">GOP47_0011099</name>
</gene>
<dbReference type="PROSITE" id="PS50089">
    <property type="entry name" value="ZF_RING_2"/>
    <property type="match status" value="1"/>
</dbReference>
<keyword evidence="6" id="KW-1185">Reference proteome</keyword>
<feature type="coiled-coil region" evidence="2">
    <location>
        <begin position="427"/>
        <end position="485"/>
    </location>
</feature>
<evidence type="ECO:0000313" key="5">
    <source>
        <dbReference type="EMBL" id="KAI5073086.1"/>
    </source>
</evidence>
<dbReference type="SUPFAM" id="SSF57850">
    <property type="entry name" value="RING/U-box"/>
    <property type="match status" value="1"/>
</dbReference>
<protein>
    <recommendedName>
        <fullName evidence="4">RING-type domain-containing protein</fullName>
    </recommendedName>
</protein>
<evidence type="ECO:0000256" key="1">
    <source>
        <dbReference type="PROSITE-ProRule" id="PRU00175"/>
    </source>
</evidence>
<keyword evidence="2" id="KW-0175">Coiled coil</keyword>
<dbReference type="AlphaFoldDB" id="A0A9D4USA1"/>
<keyword evidence="1" id="KW-0479">Metal-binding</keyword>
<dbReference type="InterPro" id="IPR001841">
    <property type="entry name" value="Znf_RING"/>
</dbReference>
<dbReference type="EMBL" id="JABFUD020000011">
    <property type="protein sequence ID" value="KAI5073086.1"/>
    <property type="molecule type" value="Genomic_DNA"/>
</dbReference>
<feature type="compositionally biased region" description="Polar residues" evidence="3">
    <location>
        <begin position="1"/>
        <end position="15"/>
    </location>
</feature>
<accession>A0A9D4USA1</accession>
<comment type="caution">
    <text evidence="5">The sequence shown here is derived from an EMBL/GenBank/DDBJ whole genome shotgun (WGS) entry which is preliminary data.</text>
</comment>
<name>A0A9D4USA1_ADICA</name>
<dbReference type="Gene3D" id="3.30.40.10">
    <property type="entry name" value="Zinc/RING finger domain, C3HC4 (zinc finger)"/>
    <property type="match status" value="1"/>
</dbReference>
<evidence type="ECO:0000313" key="6">
    <source>
        <dbReference type="Proteomes" id="UP000886520"/>
    </source>
</evidence>
<feature type="region of interest" description="Disordered" evidence="3">
    <location>
        <begin position="1"/>
        <end position="20"/>
    </location>
</feature>
<keyword evidence="1" id="KW-0863">Zinc-finger</keyword>
<keyword evidence="1" id="KW-0862">Zinc</keyword>
<proteinExistence type="predicted"/>
<dbReference type="Proteomes" id="UP000886520">
    <property type="component" value="Chromosome 11"/>
</dbReference>
<dbReference type="InterPro" id="IPR013083">
    <property type="entry name" value="Znf_RING/FYVE/PHD"/>
</dbReference>
<feature type="domain" description="RING-type" evidence="4">
    <location>
        <begin position="568"/>
        <end position="608"/>
    </location>
</feature>
<dbReference type="GO" id="GO:0008270">
    <property type="term" value="F:zinc ion binding"/>
    <property type="evidence" value="ECO:0007669"/>
    <property type="project" value="UniProtKB-KW"/>
</dbReference>
<evidence type="ECO:0000259" key="4">
    <source>
        <dbReference type="PROSITE" id="PS50089"/>
    </source>
</evidence>
<organism evidence="5 6">
    <name type="scientific">Adiantum capillus-veneris</name>
    <name type="common">Maidenhair fern</name>
    <dbReference type="NCBI Taxonomy" id="13818"/>
    <lineage>
        <taxon>Eukaryota</taxon>
        <taxon>Viridiplantae</taxon>
        <taxon>Streptophyta</taxon>
        <taxon>Embryophyta</taxon>
        <taxon>Tracheophyta</taxon>
        <taxon>Polypodiopsida</taxon>
        <taxon>Polypodiidae</taxon>
        <taxon>Polypodiales</taxon>
        <taxon>Pteridineae</taxon>
        <taxon>Pteridaceae</taxon>
        <taxon>Vittarioideae</taxon>
        <taxon>Adiantum</taxon>
    </lineage>
</organism>
<evidence type="ECO:0000256" key="3">
    <source>
        <dbReference type="SAM" id="MobiDB-lite"/>
    </source>
</evidence>
<evidence type="ECO:0000256" key="2">
    <source>
        <dbReference type="SAM" id="Coils"/>
    </source>
</evidence>
<reference evidence="5" key="1">
    <citation type="submission" date="2021-01" db="EMBL/GenBank/DDBJ databases">
        <title>Adiantum capillus-veneris genome.</title>
        <authorList>
            <person name="Fang Y."/>
            <person name="Liao Q."/>
        </authorList>
    </citation>
    <scope>NUCLEOTIDE SEQUENCE</scope>
    <source>
        <strain evidence="5">H3</strain>
        <tissue evidence="5">Leaf</tissue>
    </source>
</reference>
<sequence>MLSILQATRGGSQSTDKNRGGAMLIEEDGETIPLSQLIASLETETIRVRKLLSFNRLGSQTDKVGSQTVLIGLESLLSSIQKLEGEADLMAWFKSQHKPEGLTFYQVKTLIDKHNLKEEVRRCFWNGDEETCPQKGKPISLLRCCQQDMAAHIYSRYIAANRGRLPSHRQIPISFAMYLHAEFVLHKHVNYKSVRPRAHNTSTWKILGSAQTPLAYTLDCRSAPTEQSPNNKRNIISSEYLLQESASLIHTPCIKVESSSEKYTTSSVSSTLPVEPCAKEPSGLLYTPTSLSTSTSEAKSDLAKKDTMSSLSSLVHIAPCRKKSSRSMCESPAVQHLTFEAKGKASVCLSQPSPIPRVLCTKESSGAVHAPSTLLDVISEVKAGSSCSAVHIAASVKAEDSKTRVAKSWKHLEGAIRQGLSDCNLQFEEVHQKLEERELQLSEAKQQNQALAKQLHGIEETRQKLEETTQHLKETCLQLEEQEKLIINLRYQAEVHDREVKEDNYRQQVHERELLEELTSTRIALHNARHVLAYLSPRMLERSTAISLQIVPPSDVFLPDSACQHEQCGICHTDLNCIGWFTLGCKHSFHLHCLTQSLARLATCEVCKVAVPEVLYRSLGMDDLHPAKYGGHNN</sequence>